<accession>A0A6P4F1L5</accession>
<dbReference type="RefSeq" id="XP_016979201.1">
    <property type="nucleotide sequence ID" value="XM_017123712.1"/>
</dbReference>
<feature type="compositionally biased region" description="Acidic residues" evidence="1">
    <location>
        <begin position="1"/>
        <end position="15"/>
    </location>
</feature>
<feature type="region of interest" description="Disordered" evidence="1">
    <location>
        <begin position="43"/>
        <end position="108"/>
    </location>
</feature>
<reference evidence="2" key="1">
    <citation type="submission" date="2025-08" db="UniProtKB">
        <authorList>
            <consortium name="RefSeq"/>
        </authorList>
    </citation>
    <scope>IDENTIFICATION</scope>
</reference>
<sequence>MIDPSSSEEEGEDDPVVNVPSKGRISQAPKIAGAVSVIGGSSGFGVGNIPTSGSNSDLAGNQRQSNNSFVGNRSEAGNISATPGQGVSTNKFEHGSRVDGGNLEVPNNVIPSPLDVHFRLI</sequence>
<protein>
    <submittedName>
        <fullName evidence="2">Calcium-dependent secretion activator-like</fullName>
    </submittedName>
</protein>
<name>A0A6P4F1L5_DRORH</name>
<organism evidence="2">
    <name type="scientific">Drosophila rhopaloa</name>
    <name type="common">Fruit fly</name>
    <dbReference type="NCBI Taxonomy" id="1041015"/>
    <lineage>
        <taxon>Eukaryota</taxon>
        <taxon>Metazoa</taxon>
        <taxon>Ecdysozoa</taxon>
        <taxon>Arthropoda</taxon>
        <taxon>Hexapoda</taxon>
        <taxon>Insecta</taxon>
        <taxon>Pterygota</taxon>
        <taxon>Neoptera</taxon>
        <taxon>Endopterygota</taxon>
        <taxon>Diptera</taxon>
        <taxon>Brachycera</taxon>
        <taxon>Muscomorpha</taxon>
        <taxon>Ephydroidea</taxon>
        <taxon>Drosophilidae</taxon>
        <taxon>Drosophila</taxon>
        <taxon>Sophophora</taxon>
    </lineage>
</organism>
<proteinExistence type="predicted"/>
<evidence type="ECO:0000256" key="1">
    <source>
        <dbReference type="SAM" id="MobiDB-lite"/>
    </source>
</evidence>
<dbReference type="AlphaFoldDB" id="A0A6P4F1L5"/>
<evidence type="ECO:0000313" key="2">
    <source>
        <dbReference type="RefSeq" id="XP_016979201.1"/>
    </source>
</evidence>
<gene>
    <name evidence="2" type="primary">LOC108044637</name>
</gene>
<dbReference type="OrthoDB" id="10063282at2759"/>
<feature type="region of interest" description="Disordered" evidence="1">
    <location>
        <begin position="1"/>
        <end position="29"/>
    </location>
</feature>
<feature type="compositionally biased region" description="Polar residues" evidence="1">
    <location>
        <begin position="49"/>
        <end position="90"/>
    </location>
</feature>